<sequence length="98" mass="10907">MYVGALELDILLGDIRSLKEKRSAVRPVIAELRRRFEVTVAEAGHLDKHRRSLIGVAAVAADAGHVREVLDACERLVAGRPELDLISARRRWLGPEDD</sequence>
<dbReference type="AlphaFoldDB" id="A0A1Q8BTI3"/>
<keyword evidence="2" id="KW-1185">Reference proteome</keyword>
<evidence type="ECO:0000313" key="1">
    <source>
        <dbReference type="EMBL" id="OLF05407.1"/>
    </source>
</evidence>
<dbReference type="RefSeq" id="WP_075130485.1">
    <property type="nucleotide sequence ID" value="NZ_MSIE01000139.1"/>
</dbReference>
<gene>
    <name evidence="1" type="ORF">BU204_37180</name>
</gene>
<evidence type="ECO:0008006" key="3">
    <source>
        <dbReference type="Google" id="ProtNLM"/>
    </source>
</evidence>
<dbReference type="EMBL" id="MSIE01000139">
    <property type="protein sequence ID" value="OLF05407.1"/>
    <property type="molecule type" value="Genomic_DNA"/>
</dbReference>
<dbReference type="Pfam" id="PF04456">
    <property type="entry name" value="DUF503"/>
    <property type="match status" value="1"/>
</dbReference>
<proteinExistence type="predicted"/>
<protein>
    <recommendedName>
        <fullName evidence="3">DUF503 domain-containing protein</fullName>
    </recommendedName>
</protein>
<dbReference type="SUPFAM" id="SSF103007">
    <property type="entry name" value="Hypothetical protein TT1725"/>
    <property type="match status" value="1"/>
</dbReference>
<reference evidence="1 2" key="1">
    <citation type="submission" date="2016-12" db="EMBL/GenBank/DDBJ databases">
        <title>The draft genome sequence of Actinophytocola sp. 11-183.</title>
        <authorList>
            <person name="Wang W."/>
            <person name="Yuan L."/>
        </authorList>
    </citation>
    <scope>NUCLEOTIDE SEQUENCE [LARGE SCALE GENOMIC DNA]</scope>
    <source>
        <strain evidence="1 2">11-183</strain>
    </source>
</reference>
<dbReference type="PANTHER" id="PTHR36441:SF1">
    <property type="entry name" value="DUF503 DOMAIN-CONTAINING PROTEIN"/>
    <property type="match status" value="1"/>
</dbReference>
<dbReference type="Proteomes" id="UP000185596">
    <property type="component" value="Unassembled WGS sequence"/>
</dbReference>
<comment type="caution">
    <text evidence="1">The sequence shown here is derived from an EMBL/GenBank/DDBJ whole genome shotgun (WGS) entry which is preliminary data.</text>
</comment>
<dbReference type="InterPro" id="IPR036746">
    <property type="entry name" value="TT1725-like_sf"/>
</dbReference>
<dbReference type="STRING" id="1912961.BU204_37180"/>
<dbReference type="OrthoDB" id="9809023at2"/>
<accession>A0A1Q8BTI3</accession>
<dbReference type="PANTHER" id="PTHR36441">
    <property type="entry name" value="HYPOTHETICAL CYTOSOLIC PROTEIN"/>
    <property type="match status" value="1"/>
</dbReference>
<dbReference type="Gene3D" id="3.30.70.1120">
    <property type="entry name" value="TT1725-like"/>
    <property type="match status" value="1"/>
</dbReference>
<name>A0A1Q8BTI3_9PSEU</name>
<dbReference type="InterPro" id="IPR007546">
    <property type="entry name" value="DUF503"/>
</dbReference>
<organism evidence="1 2">
    <name type="scientific">Actinophytocola xanthii</name>
    <dbReference type="NCBI Taxonomy" id="1912961"/>
    <lineage>
        <taxon>Bacteria</taxon>
        <taxon>Bacillati</taxon>
        <taxon>Actinomycetota</taxon>
        <taxon>Actinomycetes</taxon>
        <taxon>Pseudonocardiales</taxon>
        <taxon>Pseudonocardiaceae</taxon>
    </lineage>
</organism>
<evidence type="ECO:0000313" key="2">
    <source>
        <dbReference type="Proteomes" id="UP000185596"/>
    </source>
</evidence>